<name>F2AMZ8_RHOBT</name>
<evidence type="ECO:0000313" key="2">
    <source>
        <dbReference type="Proteomes" id="UP000006222"/>
    </source>
</evidence>
<dbReference type="AlphaFoldDB" id="F2AMZ8"/>
<dbReference type="EMBL" id="AFAR01000060">
    <property type="protein sequence ID" value="EGF28964.1"/>
    <property type="molecule type" value="Genomic_DNA"/>
</dbReference>
<gene>
    <name evidence="1" type="ORF">RBWH47_03080</name>
</gene>
<dbReference type="Proteomes" id="UP000006222">
    <property type="component" value="Unassembled WGS sequence"/>
</dbReference>
<accession>F2AMZ8</accession>
<proteinExistence type="predicted"/>
<comment type="caution">
    <text evidence="1">The sequence shown here is derived from an EMBL/GenBank/DDBJ whole genome shotgun (WGS) entry which is preliminary data.</text>
</comment>
<protein>
    <submittedName>
        <fullName evidence="1">Uncharacterized protein</fullName>
    </submittedName>
</protein>
<sequence length="89" mass="9457">MMRFGGRVRFNLVGWLCVVGAGNACEASAQEATAAIKVTPEVSLDDGALLARIREAFVVEGAVMMTDYKETIPKSGGSLSWSRSRAGSF</sequence>
<organism evidence="1 2">
    <name type="scientific">Rhodopirellula baltica WH47</name>
    <dbReference type="NCBI Taxonomy" id="991778"/>
    <lineage>
        <taxon>Bacteria</taxon>
        <taxon>Pseudomonadati</taxon>
        <taxon>Planctomycetota</taxon>
        <taxon>Planctomycetia</taxon>
        <taxon>Pirellulales</taxon>
        <taxon>Pirellulaceae</taxon>
        <taxon>Rhodopirellula</taxon>
    </lineage>
</organism>
<reference evidence="1 2" key="1">
    <citation type="journal article" date="2013" name="Mar. Genomics">
        <title>Expression of sulfatases in Rhodopirellula baltica and the diversity of sulfatases in the genus Rhodopirellula.</title>
        <authorList>
            <person name="Wegner C.E."/>
            <person name="Richter-Heitmann T."/>
            <person name="Klindworth A."/>
            <person name="Klockow C."/>
            <person name="Richter M."/>
            <person name="Achstetter T."/>
            <person name="Glockner F.O."/>
            <person name="Harder J."/>
        </authorList>
    </citation>
    <scope>NUCLEOTIDE SEQUENCE [LARGE SCALE GENOMIC DNA]</scope>
    <source>
        <strain evidence="1 2">WH47</strain>
    </source>
</reference>
<evidence type="ECO:0000313" key="1">
    <source>
        <dbReference type="EMBL" id="EGF28964.1"/>
    </source>
</evidence>
<dbReference type="PATRIC" id="fig|991778.3.peg.1113"/>